<dbReference type="AlphaFoldDB" id="A0A8C0KZQ5"/>
<protein>
    <recommendedName>
        <fullName evidence="4">Interleukin-1 alpha</fullName>
    </recommendedName>
</protein>
<dbReference type="SMART" id="SM00125">
    <property type="entry name" value="IL1"/>
    <property type="match status" value="1"/>
</dbReference>
<keyword evidence="12" id="KW-0497">Mitogen</keyword>
<dbReference type="Ensembl" id="ENSCAFT00020024902.1">
    <property type="protein sequence ID" value="ENSCAFP00020021517.1"/>
    <property type="gene ID" value="ENSCAFG00020017011.1"/>
</dbReference>
<evidence type="ECO:0000256" key="4">
    <source>
        <dbReference type="ARBA" id="ARBA00017076"/>
    </source>
</evidence>
<comment type="similarity">
    <text evidence="3">Belongs to the IL-1 family.</text>
</comment>
<name>A0A8C0KZQ5_CANLU</name>
<dbReference type="GO" id="GO:0006955">
    <property type="term" value="P:immune response"/>
    <property type="evidence" value="ECO:0007669"/>
    <property type="project" value="InterPro"/>
</dbReference>
<dbReference type="Pfam" id="PF02394">
    <property type="entry name" value="IL1_propep"/>
    <property type="match status" value="1"/>
</dbReference>
<dbReference type="PRINTS" id="PR01357">
    <property type="entry name" value="INTRLEUKN1AB"/>
</dbReference>
<evidence type="ECO:0000256" key="3">
    <source>
        <dbReference type="ARBA" id="ARBA00010448"/>
    </source>
</evidence>
<dbReference type="GO" id="GO:0001660">
    <property type="term" value="P:fever generation"/>
    <property type="evidence" value="ECO:0007669"/>
    <property type="project" value="UniProtKB-KW"/>
</dbReference>
<keyword evidence="16" id="KW-1185">Reference proteome</keyword>
<keyword evidence="11" id="KW-0395">Inflammatory response</keyword>
<evidence type="ECO:0000256" key="8">
    <source>
        <dbReference type="ARBA" id="ARBA00022553"/>
    </source>
</evidence>
<proteinExistence type="inferred from homology"/>
<evidence type="ECO:0000256" key="7">
    <source>
        <dbReference type="ARBA" id="ARBA00022525"/>
    </source>
</evidence>
<comment type="subcellular location">
    <subcellularLocation>
        <location evidence="1">Cytoplasm</location>
    </subcellularLocation>
    <subcellularLocation>
        <location evidence="2">Secreted</location>
    </subcellularLocation>
</comment>
<evidence type="ECO:0000256" key="2">
    <source>
        <dbReference type="ARBA" id="ARBA00004613"/>
    </source>
</evidence>
<dbReference type="GO" id="GO:0005507">
    <property type="term" value="F:copper ion binding"/>
    <property type="evidence" value="ECO:0007669"/>
    <property type="project" value="Ensembl"/>
</dbReference>
<dbReference type="GO" id="GO:0005829">
    <property type="term" value="C:cytosol"/>
    <property type="evidence" value="ECO:0007669"/>
    <property type="project" value="Ensembl"/>
</dbReference>
<keyword evidence="8" id="KW-0597">Phosphoprotein</keyword>
<evidence type="ECO:0000313" key="15">
    <source>
        <dbReference type="Ensembl" id="ENSCAFP00020021517.1"/>
    </source>
</evidence>
<reference evidence="15" key="1">
    <citation type="submission" date="2025-08" db="UniProtKB">
        <authorList>
            <consortium name="Ensembl"/>
        </authorList>
    </citation>
    <scope>IDENTIFICATION</scope>
</reference>
<dbReference type="InterPro" id="IPR003502">
    <property type="entry name" value="IL-1_propep"/>
</dbReference>
<keyword evidence="10" id="KW-0325">Glycoprotein</keyword>
<organism evidence="15 16">
    <name type="scientific">Canis lupus dingo</name>
    <name type="common">dingo</name>
    <dbReference type="NCBI Taxonomy" id="286419"/>
    <lineage>
        <taxon>Eukaryota</taxon>
        <taxon>Metazoa</taxon>
        <taxon>Chordata</taxon>
        <taxon>Craniata</taxon>
        <taxon>Vertebrata</taxon>
        <taxon>Euteleostomi</taxon>
        <taxon>Mammalia</taxon>
        <taxon>Eutheria</taxon>
        <taxon>Laurasiatheria</taxon>
        <taxon>Carnivora</taxon>
        <taxon>Caniformia</taxon>
        <taxon>Canidae</taxon>
        <taxon>Canis</taxon>
    </lineage>
</organism>
<keyword evidence="5" id="KW-0963">Cytoplasm</keyword>
<dbReference type="PANTHER" id="PTHR10078:SF33">
    <property type="entry name" value="INTERLEUKIN-1 ALPHA"/>
    <property type="match status" value="1"/>
</dbReference>
<dbReference type="GeneTree" id="ENSGT00390000013353"/>
<dbReference type="InterPro" id="IPR008996">
    <property type="entry name" value="IL1/FGF"/>
</dbReference>
<accession>A0A8C0KZQ5</accession>
<dbReference type="GO" id="GO:0046688">
    <property type="term" value="P:response to copper ion"/>
    <property type="evidence" value="ECO:0007669"/>
    <property type="project" value="Ensembl"/>
</dbReference>
<dbReference type="Proteomes" id="UP000694391">
    <property type="component" value="Unplaced"/>
</dbReference>
<evidence type="ECO:0000313" key="16">
    <source>
        <dbReference type="Proteomes" id="UP000694391"/>
    </source>
</evidence>
<reference evidence="15" key="2">
    <citation type="submission" date="2025-09" db="UniProtKB">
        <authorList>
            <consortium name="Ensembl"/>
        </authorList>
    </citation>
    <scope>IDENTIFICATION</scope>
</reference>
<dbReference type="PRINTS" id="PR01358">
    <property type="entry name" value="INTRLEUKIN1A"/>
</dbReference>
<dbReference type="Pfam" id="PF00340">
    <property type="entry name" value="IL1"/>
    <property type="match status" value="1"/>
</dbReference>
<comment type="function">
    <text evidence="13">Cytokine constitutively present intracellularly in nearly all resting non-hematopoietic cells that plays an important role in inflammation and bridges the innate and adaptive immune systems. After binding to its receptor IL1R1 together with its accessory protein IL1RAP, forms the high affinity interleukin-1 receptor complex. Signaling involves the recruitment of adapter molecules such as MYD88, IRAK1 or IRAK4. In turn, mediates the activation of NF-kappa-B and the three MAPK pathways p38, p42/p44 and JNK pathways. Within the cell, acts as an alarmin and cell death results in its liberation in the extracellular space after disruption of the cell membrane to induce inflammation and alert the host to injury or damage. In addition to its role as a danger signal, which occurs when the cytokine is passively released by cell necrosis, directly senses DNA damage and acts as signal for genotoxic stress without loss of cell integrity.</text>
</comment>
<dbReference type="GO" id="GO:0045840">
    <property type="term" value="P:positive regulation of mitotic nuclear division"/>
    <property type="evidence" value="ECO:0007669"/>
    <property type="project" value="Ensembl"/>
</dbReference>
<evidence type="ECO:0000256" key="9">
    <source>
        <dbReference type="ARBA" id="ARBA00022620"/>
    </source>
</evidence>
<dbReference type="GO" id="GO:0008285">
    <property type="term" value="P:negative regulation of cell population proliferation"/>
    <property type="evidence" value="ECO:0007669"/>
    <property type="project" value="Ensembl"/>
</dbReference>
<evidence type="ECO:0000256" key="5">
    <source>
        <dbReference type="ARBA" id="ARBA00022490"/>
    </source>
</evidence>
<dbReference type="GO" id="GO:0032743">
    <property type="term" value="P:positive regulation of interleukin-2 production"/>
    <property type="evidence" value="ECO:0007669"/>
    <property type="project" value="Ensembl"/>
</dbReference>
<dbReference type="GO" id="GO:0071222">
    <property type="term" value="P:cellular response to lipopolysaccharide"/>
    <property type="evidence" value="ECO:0007669"/>
    <property type="project" value="TreeGrafter"/>
</dbReference>
<dbReference type="GO" id="GO:0005125">
    <property type="term" value="F:cytokine activity"/>
    <property type="evidence" value="ECO:0007669"/>
    <property type="project" value="UniProtKB-KW"/>
</dbReference>
<keyword evidence="6" id="KW-0202">Cytokine</keyword>
<dbReference type="SUPFAM" id="SSF50353">
    <property type="entry name" value="Cytokine"/>
    <property type="match status" value="1"/>
</dbReference>
<keyword evidence="7" id="KW-0964">Secreted</keyword>
<keyword evidence="9" id="KW-0666">Pyrogen</keyword>
<dbReference type="GO" id="GO:0051781">
    <property type="term" value="P:positive regulation of cell division"/>
    <property type="evidence" value="ECO:0007669"/>
    <property type="project" value="UniProtKB-KW"/>
</dbReference>
<dbReference type="GO" id="GO:0005615">
    <property type="term" value="C:extracellular space"/>
    <property type="evidence" value="ECO:0007669"/>
    <property type="project" value="UniProtKB-KW"/>
</dbReference>
<evidence type="ECO:0000256" key="6">
    <source>
        <dbReference type="ARBA" id="ARBA00022514"/>
    </source>
</evidence>
<evidence type="ECO:0000256" key="1">
    <source>
        <dbReference type="ARBA" id="ARBA00004496"/>
    </source>
</evidence>
<sequence>MFSVAEIKMAKVPDLFEDLKNCYSENEEYSSEIDHLSLNQKSFYDMSCDPLHEDCMSLSTSEISKTSQLTFKENVVVVAANGKILKKRRLSLSQFITDDDLEDIANDTEEVIMKPRSVAYNFHNNEKYNYIRIIKSQFILNDNLNQSIVRQTGGNYLMTAALQNLDDAVKFDMGAYTSEDSKLPVTLRISKTRLFVSAQNEDEPVLLKVSGSQSPIYLHLHPMFVNDSNRQIPLAGWHSPFPFLTQFLPAHLPPHATSHLSPEALLGRIYEKVKWRWQE</sequence>
<dbReference type="GO" id="GO:0019221">
    <property type="term" value="P:cytokine-mediated signaling pathway"/>
    <property type="evidence" value="ECO:0007669"/>
    <property type="project" value="Ensembl"/>
</dbReference>
<evidence type="ECO:0000256" key="12">
    <source>
        <dbReference type="ARBA" id="ARBA00023246"/>
    </source>
</evidence>
<feature type="domain" description="Interleukin-1 propeptide" evidence="14">
    <location>
        <begin position="9"/>
        <end position="110"/>
    </location>
</feature>
<dbReference type="Gene3D" id="2.80.10.50">
    <property type="match status" value="1"/>
</dbReference>
<dbReference type="InterPro" id="IPR000975">
    <property type="entry name" value="IL-1_fam"/>
</dbReference>
<dbReference type="GO" id="GO:0050714">
    <property type="term" value="P:positive regulation of protein secretion"/>
    <property type="evidence" value="ECO:0007669"/>
    <property type="project" value="Ensembl"/>
</dbReference>
<dbReference type="GO" id="GO:0005149">
    <property type="term" value="F:interleukin-1 receptor binding"/>
    <property type="evidence" value="ECO:0007669"/>
    <property type="project" value="InterPro"/>
</dbReference>
<evidence type="ECO:0000259" key="14">
    <source>
        <dbReference type="Pfam" id="PF02394"/>
    </source>
</evidence>
<dbReference type="PANTHER" id="PTHR10078">
    <property type="entry name" value="INTERLEUKIN-1 FAMILY MEMBER"/>
    <property type="match status" value="1"/>
</dbReference>
<evidence type="ECO:0000256" key="11">
    <source>
        <dbReference type="ARBA" id="ARBA00023198"/>
    </source>
</evidence>
<dbReference type="GO" id="GO:0034605">
    <property type="term" value="P:cellular response to heat"/>
    <property type="evidence" value="ECO:0007669"/>
    <property type="project" value="Ensembl"/>
</dbReference>
<gene>
    <name evidence="15" type="primary">IL1A</name>
</gene>
<evidence type="ECO:0000256" key="13">
    <source>
        <dbReference type="ARBA" id="ARBA00034090"/>
    </source>
</evidence>
<evidence type="ECO:0000256" key="10">
    <source>
        <dbReference type="ARBA" id="ARBA00023180"/>
    </source>
</evidence>
<dbReference type="GO" id="GO:0033092">
    <property type="term" value="P:positive regulation of immature T cell proliferation in thymus"/>
    <property type="evidence" value="ECO:0007669"/>
    <property type="project" value="TreeGrafter"/>
</dbReference>
<dbReference type="InterPro" id="IPR003295">
    <property type="entry name" value="IL-1_alpha"/>
</dbReference>